<dbReference type="Proteomes" id="UP001271792">
    <property type="component" value="Unassembled WGS sequence"/>
</dbReference>
<dbReference type="PANTHER" id="PTHR36933">
    <property type="entry name" value="SLL0788 PROTEIN"/>
    <property type="match status" value="1"/>
</dbReference>
<dbReference type="Gene3D" id="1.20.1260.10">
    <property type="match status" value="1"/>
</dbReference>
<dbReference type="EMBL" id="JAXAVV010000017">
    <property type="protein sequence ID" value="MDX8053679.1"/>
    <property type="molecule type" value="Genomic_DNA"/>
</dbReference>
<evidence type="ECO:0000313" key="4">
    <source>
        <dbReference type="Proteomes" id="UP001271792"/>
    </source>
</evidence>
<feature type="transmembrane region" description="Helical" evidence="1">
    <location>
        <begin position="6"/>
        <end position="26"/>
    </location>
</feature>
<protein>
    <submittedName>
        <fullName evidence="3">DUF305 domain-containing protein</fullName>
    </submittedName>
</protein>
<gene>
    <name evidence="3" type="ORF">SK571_30275</name>
</gene>
<evidence type="ECO:0000256" key="1">
    <source>
        <dbReference type="SAM" id="Phobius"/>
    </source>
</evidence>
<feature type="domain" description="DUF305" evidence="2">
    <location>
        <begin position="41"/>
        <end position="203"/>
    </location>
</feature>
<keyword evidence="4" id="KW-1185">Reference proteome</keyword>
<evidence type="ECO:0000259" key="2">
    <source>
        <dbReference type="Pfam" id="PF03713"/>
    </source>
</evidence>
<proteinExistence type="predicted"/>
<dbReference type="InterPro" id="IPR005183">
    <property type="entry name" value="DUF305_CopM-like"/>
</dbReference>
<dbReference type="Pfam" id="PF03713">
    <property type="entry name" value="DUF305"/>
    <property type="match status" value="1"/>
</dbReference>
<keyword evidence="1" id="KW-0812">Transmembrane</keyword>
<comment type="caution">
    <text evidence="3">The sequence shown here is derived from an EMBL/GenBank/DDBJ whole genome shotgun (WGS) entry which is preliminary data.</text>
</comment>
<keyword evidence="1" id="KW-1133">Transmembrane helix</keyword>
<name>A0ABU4TZC6_9PSEU</name>
<organism evidence="3 4">
    <name type="scientific">Lentzea kristufekii</name>
    <dbReference type="NCBI Taxonomy" id="3095430"/>
    <lineage>
        <taxon>Bacteria</taxon>
        <taxon>Bacillati</taxon>
        <taxon>Actinomycetota</taxon>
        <taxon>Actinomycetes</taxon>
        <taxon>Pseudonocardiales</taxon>
        <taxon>Pseudonocardiaceae</taxon>
        <taxon>Lentzea</taxon>
    </lineage>
</organism>
<sequence length="215" mass="23181">MLRRVVVPVVAFVVVAALGVVGGTLLRTQLLPSRAEFGAVDVGFSQDMTVHHRQAVVMADAIRDYSTDQAVRLLAFDIGNGQQEQIGRMQGWLTLWEQPATAPGPHMAWIPSETGHSGHAAGPASGAAAMPGMATEEELATLKSLRGQELDVYFLRLMIRHHQGGMPMMRAGEQYASTGQVRTFAANMLVTQISDIELMTSMLAQRGSTPLPSPF</sequence>
<accession>A0ABU4TZC6</accession>
<reference evidence="3 4" key="1">
    <citation type="submission" date="2023-11" db="EMBL/GenBank/DDBJ databases">
        <title>Lentzea sokolovensis, sp. nov., Lentzea kristufkii, sp. nov., and Lentzea miocenensis, sp. nov., rare actinobacteria from Sokolov Coal Basin, Miocene lacustrine sediment, Czech Republic.</title>
        <authorList>
            <person name="Lara A."/>
            <person name="Kotroba L."/>
            <person name="Nouioui I."/>
            <person name="Neumann-Schaal M."/>
            <person name="Mast Y."/>
            <person name="Chronakova A."/>
        </authorList>
    </citation>
    <scope>NUCLEOTIDE SEQUENCE [LARGE SCALE GENOMIC DNA]</scope>
    <source>
        <strain evidence="3 4">BCCO 10_0798</strain>
    </source>
</reference>
<dbReference type="RefSeq" id="WP_319987486.1">
    <property type="nucleotide sequence ID" value="NZ_JAXAVV010000017.1"/>
</dbReference>
<evidence type="ECO:0000313" key="3">
    <source>
        <dbReference type="EMBL" id="MDX8053679.1"/>
    </source>
</evidence>
<dbReference type="InterPro" id="IPR012347">
    <property type="entry name" value="Ferritin-like"/>
</dbReference>
<dbReference type="PANTHER" id="PTHR36933:SF1">
    <property type="entry name" value="SLL0788 PROTEIN"/>
    <property type="match status" value="1"/>
</dbReference>
<keyword evidence="1" id="KW-0472">Membrane</keyword>